<keyword evidence="3" id="KW-1185">Reference proteome</keyword>
<dbReference type="GO" id="GO:0016747">
    <property type="term" value="F:acyltransferase activity, transferring groups other than amino-acyl groups"/>
    <property type="evidence" value="ECO:0007669"/>
    <property type="project" value="InterPro"/>
</dbReference>
<reference evidence="2 3" key="1">
    <citation type="submission" date="2018-06" db="EMBL/GenBank/DDBJ databases">
        <title>Thermoflavimicrobium daqus sp. nov., a thermophilic microbe isolated from Moutai-flavour Daqu.</title>
        <authorList>
            <person name="Wang X."/>
            <person name="Zhou H."/>
        </authorList>
    </citation>
    <scope>NUCLEOTIDE SEQUENCE [LARGE SCALE GENOMIC DNA]</scope>
    <source>
        <strain evidence="2 3">FBKL4.011</strain>
    </source>
</reference>
<organism evidence="2 3">
    <name type="scientific">Thermoflavimicrobium daqui</name>
    <dbReference type="NCBI Taxonomy" id="2137476"/>
    <lineage>
        <taxon>Bacteria</taxon>
        <taxon>Bacillati</taxon>
        <taxon>Bacillota</taxon>
        <taxon>Bacilli</taxon>
        <taxon>Bacillales</taxon>
        <taxon>Thermoactinomycetaceae</taxon>
        <taxon>Thermoflavimicrobium</taxon>
    </lineage>
</organism>
<dbReference type="OrthoDB" id="66776at2"/>
<feature type="domain" description="N-acetyltransferase" evidence="1">
    <location>
        <begin position="8"/>
        <end position="167"/>
    </location>
</feature>
<dbReference type="Proteomes" id="UP000251213">
    <property type="component" value="Unassembled WGS sequence"/>
</dbReference>
<dbReference type="RefSeq" id="WP_113659676.1">
    <property type="nucleotide sequence ID" value="NZ_KZ845670.1"/>
</dbReference>
<evidence type="ECO:0000313" key="3">
    <source>
        <dbReference type="Proteomes" id="UP000251213"/>
    </source>
</evidence>
<name>A0A364K2M5_9BACL</name>
<dbReference type="Pfam" id="PF00583">
    <property type="entry name" value="Acetyltransf_1"/>
    <property type="match status" value="1"/>
</dbReference>
<dbReference type="PANTHER" id="PTHR43328:SF1">
    <property type="entry name" value="N-ACETYLTRANSFERASE DOMAIN-CONTAINING PROTEIN"/>
    <property type="match status" value="1"/>
</dbReference>
<dbReference type="SUPFAM" id="SSF55729">
    <property type="entry name" value="Acyl-CoA N-acyltransferases (Nat)"/>
    <property type="match status" value="1"/>
</dbReference>
<evidence type="ECO:0000259" key="1">
    <source>
        <dbReference type="PROSITE" id="PS51186"/>
    </source>
</evidence>
<dbReference type="EMBL" id="QJKK01000008">
    <property type="protein sequence ID" value="RAL22673.1"/>
    <property type="molecule type" value="Genomic_DNA"/>
</dbReference>
<dbReference type="PROSITE" id="PS51186">
    <property type="entry name" value="GNAT"/>
    <property type="match status" value="1"/>
</dbReference>
<dbReference type="PANTHER" id="PTHR43328">
    <property type="entry name" value="ACETYLTRANSFERASE-RELATED"/>
    <property type="match status" value="1"/>
</dbReference>
<keyword evidence="2" id="KW-0808">Transferase</keyword>
<dbReference type="Gene3D" id="3.40.630.30">
    <property type="match status" value="1"/>
</dbReference>
<dbReference type="InterPro" id="IPR000182">
    <property type="entry name" value="GNAT_dom"/>
</dbReference>
<protein>
    <submittedName>
        <fullName evidence="2">GNAT family N-acetyltransferase</fullName>
    </submittedName>
</protein>
<dbReference type="AlphaFoldDB" id="A0A364K2M5"/>
<dbReference type="InterPro" id="IPR016181">
    <property type="entry name" value="Acyl_CoA_acyltransferase"/>
</dbReference>
<proteinExistence type="predicted"/>
<comment type="caution">
    <text evidence="2">The sequence shown here is derived from an EMBL/GenBank/DDBJ whole genome shotgun (WGS) entry which is preliminary data.</text>
</comment>
<gene>
    <name evidence="2" type="ORF">DL897_13475</name>
</gene>
<evidence type="ECO:0000313" key="2">
    <source>
        <dbReference type="EMBL" id="RAL22673.1"/>
    </source>
</evidence>
<sequence>MQTACQPIQLSFYKPEFDVILSTFQLPKEQHQYTALPNEILKQAIEDQNQYPVVILLGDTPVGFFILHKTENTQQLTDFPHALLLRTLSINHIHQGRGYAYQAMSNLSMFVCEHFDEIDEIVLVVNEKNLAAQRLYQKVGFVDKGRRRVGPIGRQKVYHLELSNRKESI</sequence>
<accession>A0A364K2M5</accession>
<reference evidence="2 3" key="2">
    <citation type="submission" date="2018-06" db="EMBL/GenBank/DDBJ databases">
        <authorList>
            <person name="Zhirakovskaya E."/>
        </authorList>
    </citation>
    <scope>NUCLEOTIDE SEQUENCE [LARGE SCALE GENOMIC DNA]</scope>
    <source>
        <strain evidence="2 3">FBKL4.011</strain>
    </source>
</reference>